<dbReference type="STRING" id="591205.SAMN05421538_10268"/>
<dbReference type="SUPFAM" id="SSF51120">
    <property type="entry name" value="beta-Roll"/>
    <property type="match status" value="3"/>
</dbReference>
<evidence type="ECO:0000256" key="3">
    <source>
        <dbReference type="SAM" id="MobiDB-lite"/>
    </source>
</evidence>
<protein>
    <submittedName>
        <fullName evidence="4">Ca2+-binding protein, RTX toxin-related</fullName>
    </submittedName>
</protein>
<name>A0A1G6W8N3_9RHOB</name>
<dbReference type="InterPro" id="IPR001343">
    <property type="entry name" value="Hemolysn_Ca-bd"/>
</dbReference>
<dbReference type="GO" id="GO:0005509">
    <property type="term" value="F:calcium ion binding"/>
    <property type="evidence" value="ECO:0007669"/>
    <property type="project" value="InterPro"/>
</dbReference>
<dbReference type="InterPro" id="IPR011049">
    <property type="entry name" value="Serralysin-like_metalloprot_C"/>
</dbReference>
<dbReference type="PANTHER" id="PTHR38340">
    <property type="entry name" value="S-LAYER PROTEIN"/>
    <property type="match status" value="1"/>
</dbReference>
<evidence type="ECO:0000256" key="2">
    <source>
        <dbReference type="ARBA" id="ARBA00022525"/>
    </source>
</evidence>
<dbReference type="Gene3D" id="2.150.10.10">
    <property type="entry name" value="Serralysin-like metalloprotease, C-terminal"/>
    <property type="match status" value="3"/>
</dbReference>
<dbReference type="PROSITE" id="PS00330">
    <property type="entry name" value="HEMOLYSIN_CALCIUM"/>
    <property type="match status" value="5"/>
</dbReference>
<feature type="region of interest" description="Disordered" evidence="3">
    <location>
        <begin position="354"/>
        <end position="378"/>
    </location>
</feature>
<dbReference type="AlphaFoldDB" id="A0A1G6W8N3"/>
<dbReference type="Pfam" id="PF00353">
    <property type="entry name" value="HemolysinCabind"/>
    <property type="match status" value="5"/>
</dbReference>
<evidence type="ECO:0000313" key="4">
    <source>
        <dbReference type="EMBL" id="SDD62181.1"/>
    </source>
</evidence>
<dbReference type="PANTHER" id="PTHR38340:SF1">
    <property type="entry name" value="S-LAYER PROTEIN"/>
    <property type="match status" value="1"/>
</dbReference>
<dbReference type="InterPro" id="IPR018511">
    <property type="entry name" value="Hemolysin-typ_Ca-bd_CS"/>
</dbReference>
<keyword evidence="2" id="KW-0964">Secreted</keyword>
<dbReference type="OrthoDB" id="7667126at2"/>
<dbReference type="InterPro" id="IPR050557">
    <property type="entry name" value="RTX_toxin/Mannuronan_C5-epim"/>
</dbReference>
<sequence>MQIIKETETRDTDAAIGTIYESTISNMKADPNTRVSKLAENIPTTSYLHAQPQFYWDYDYYLASLEKGASYRLDIELPGYIAPEIDSLVTVGPVRVDVWYDDPNRSTAGQRIMHGDSASRDRFNGDFGRTLEFTAENAGDYYFKLGSYIAISVEDSQGEYQTVSGTHEYGVTLVKTREALPDMSGPDRLVGNVKGEVLEGGEGDDTYIVSARGVRVVEGPREGTDSVFSSVDFWMGSYLDDLSLTGSKAVTGAGNDMHNVIAGNQIGNILKGKDGNDTLKGWGGDDRLEGGRGADKMFGGKGNDRYLVDDLDDKVIEAPGAGIDTVVATTYHQLGGHVENLILRADWGIDGDGNSQDNRIEGTSGDNELRGAPGDDTLIGWGGDDRLHGGWGADKMFGGKGDDTYFVDNVGDKVIEAPHTGEDTVYSQVSYTLAQSLEHLGLEGLREINGTGNAKANQITGNDVSNLLSGLGGNDELWGHRGHDTLRGGAGNDEIHGGDGRDVLIGGHGADHLEGGAGADRFVFAGNDGRGNDIWDFEPGVDKIVITSGARSFADIDTVGRMVEIESAAWNLSIRMSYADEVASKGYEMSADDFIFV</sequence>
<organism evidence="4 5">
    <name type="scientific">Paracoccus isoporae</name>
    <dbReference type="NCBI Taxonomy" id="591205"/>
    <lineage>
        <taxon>Bacteria</taxon>
        <taxon>Pseudomonadati</taxon>
        <taxon>Pseudomonadota</taxon>
        <taxon>Alphaproteobacteria</taxon>
        <taxon>Rhodobacterales</taxon>
        <taxon>Paracoccaceae</taxon>
        <taxon>Paracoccus</taxon>
    </lineage>
</organism>
<reference evidence="4 5" key="1">
    <citation type="submission" date="2016-10" db="EMBL/GenBank/DDBJ databases">
        <authorList>
            <person name="de Groot N.N."/>
        </authorList>
    </citation>
    <scope>NUCLEOTIDE SEQUENCE [LARGE SCALE GENOMIC DNA]</scope>
    <source>
        <strain evidence="4 5">DSM 22220</strain>
    </source>
</reference>
<comment type="subcellular location">
    <subcellularLocation>
        <location evidence="1">Secreted</location>
    </subcellularLocation>
</comment>
<proteinExistence type="predicted"/>
<evidence type="ECO:0000256" key="1">
    <source>
        <dbReference type="ARBA" id="ARBA00004613"/>
    </source>
</evidence>
<evidence type="ECO:0000313" key="5">
    <source>
        <dbReference type="Proteomes" id="UP000199344"/>
    </source>
</evidence>
<gene>
    <name evidence="4" type="ORF">SAMN05421538_10268</name>
</gene>
<keyword evidence="5" id="KW-1185">Reference proteome</keyword>
<dbReference type="Proteomes" id="UP000199344">
    <property type="component" value="Unassembled WGS sequence"/>
</dbReference>
<dbReference type="PRINTS" id="PR00313">
    <property type="entry name" value="CABNDNGRPT"/>
</dbReference>
<dbReference type="EMBL" id="FNAH01000002">
    <property type="protein sequence ID" value="SDD62181.1"/>
    <property type="molecule type" value="Genomic_DNA"/>
</dbReference>
<accession>A0A1G6W8N3</accession>
<dbReference type="GO" id="GO:0005576">
    <property type="term" value="C:extracellular region"/>
    <property type="evidence" value="ECO:0007669"/>
    <property type="project" value="UniProtKB-SubCell"/>
</dbReference>